<evidence type="ECO:0000256" key="5">
    <source>
        <dbReference type="ARBA" id="ARBA00023267"/>
    </source>
</evidence>
<accession>A0A381NRX3</accession>
<keyword evidence="2" id="KW-0436">Ligase</keyword>
<dbReference type="InterPro" id="IPR011763">
    <property type="entry name" value="COA_CT_C"/>
</dbReference>
<evidence type="ECO:0000259" key="6">
    <source>
        <dbReference type="PROSITE" id="PS50968"/>
    </source>
</evidence>
<dbReference type="InterPro" id="IPR011053">
    <property type="entry name" value="Single_hybrid_motif"/>
</dbReference>
<dbReference type="Pfam" id="PF01039">
    <property type="entry name" value="Carboxyl_trans"/>
    <property type="match status" value="1"/>
</dbReference>
<dbReference type="PROSITE" id="PS50989">
    <property type="entry name" value="COA_CT_CTER"/>
    <property type="match status" value="1"/>
</dbReference>
<dbReference type="Pfam" id="PF02786">
    <property type="entry name" value="CPSase_L_D2"/>
    <property type="match status" value="1"/>
</dbReference>
<evidence type="ECO:0000256" key="2">
    <source>
        <dbReference type="ARBA" id="ARBA00022598"/>
    </source>
</evidence>
<dbReference type="PROSITE" id="PS50979">
    <property type="entry name" value="BC"/>
    <property type="match status" value="1"/>
</dbReference>
<dbReference type="PROSITE" id="PS00188">
    <property type="entry name" value="BIOTIN"/>
    <property type="match status" value="1"/>
</dbReference>
<dbReference type="InterPro" id="IPR011054">
    <property type="entry name" value="Rudment_hybrid_motif"/>
</dbReference>
<sequence>MPTQRLLIANRGEIAIRIARASADLGIATVAVFSEDDEQSLHTRIADESLSLDGTGAGAYLDIESIVATAETNGCDAIHPGYGFLSERAEFAAACVERGITFVGPNEYHLSLFGDKARARAAAIAADVPVLRGYDRAVSLKEASDFLEALGSDGSMIIKAIAGGGGRGTRTVRSLDELEEAYARCQSEALAAFGLADVYVEEFLEQARHIEVQILGDLHGGVAHLGERECSVQRRNQKVVELAPAAGLSDSVRAQVIDAAVRFASKEGYTNLGTFEFLIDTSNRDLPFVFIEANARLQVEHTVTEEVTGVDLVQSQIRLADGATLAELGLDSPHIAVPRGYAIQARVNMETITADGSVRPNTGTLNVYEAPNGPGVRTDGFGYAGYKTSTAFDSLLAKVIVHSGSTEFSAAIARMRRALSEFRVSGVETNIPFLLNVIAHDDFAESRVDTRWVDNNVAELAAEPLNSRARFVESDTSDHGNEAGGFAGARVDTSDPLALFDHDAKVKSEQAGAAITHEEEVITGPDGSVGMSSPIQGTIVSIDVKQDEEVRSGQQVAVVEAMKMEHVIRSEIDGIVREVTMSAGDVVRDGYPIVFIEEAEVDVDYITENEELDPDYIRPDLAENYRRHAFTLDENRPDAVEKRYGRGYRMPRENIAQLMDDGSFKEYWPLIVARQHKRFDMETLRKNTPADGLLAGIGTINADLFDDVDARAMLVHYDYTVLAGTQGGRNHYKQDRMFELANRFRIPLVLFGEGGGGRPGDDGTGPGVAFDTHTFTQFSKLSGLVPMIAVINGRTFAGNTALVACCDVIIATERTTVAMGGPAMIEGGGLGIYTPEEVGPMSFQVPNGVVDILAKDEEDAVEIAKKYLSYFQGRIKEWEAHDQRPLRHAIPENRLRLYDMREIIHTIADKDSVLEIREKFGIGVITSFIRVEGHPMGVIANNPHHLAGAIDSDGADKGARFIQLCDAFDIPVLSLMDCPGMMVGPDVEATALVRHCVRMFNAGANLTTPLFGVVVRKAYGLGVQAMCGASSLVGFFTVAWPTAEFAGMNIEGSVKLGYRKELAAIDDADERRTEFERRVAGAYEGAKAVNAGTGGGLDDVIDPSDTREWIASSLMRLPPVQPRTEKKYPYIDTW</sequence>
<dbReference type="InterPro" id="IPR001882">
    <property type="entry name" value="Biotin_BS"/>
</dbReference>
<dbReference type="PROSITE" id="PS50968">
    <property type="entry name" value="BIOTINYL_LIPOYL"/>
    <property type="match status" value="1"/>
</dbReference>
<dbReference type="InterPro" id="IPR034733">
    <property type="entry name" value="AcCoA_carboxyl_beta"/>
</dbReference>
<dbReference type="Pfam" id="PF00364">
    <property type="entry name" value="Biotin_lipoyl"/>
    <property type="match status" value="1"/>
</dbReference>
<evidence type="ECO:0000259" key="7">
    <source>
        <dbReference type="PROSITE" id="PS50975"/>
    </source>
</evidence>
<keyword evidence="3" id="KW-0547">Nucleotide-binding</keyword>
<dbReference type="CDD" id="cd06850">
    <property type="entry name" value="biotinyl_domain"/>
    <property type="match status" value="1"/>
</dbReference>
<dbReference type="PANTHER" id="PTHR48095">
    <property type="entry name" value="PYRUVATE CARBOXYLASE SUBUNIT A"/>
    <property type="match status" value="1"/>
</dbReference>
<evidence type="ECO:0008006" key="11">
    <source>
        <dbReference type="Google" id="ProtNLM"/>
    </source>
</evidence>
<comment type="cofactor">
    <cofactor evidence="1">
        <name>biotin</name>
        <dbReference type="ChEBI" id="CHEBI:57586"/>
    </cofactor>
</comment>
<dbReference type="InterPro" id="IPR011761">
    <property type="entry name" value="ATP-grasp"/>
</dbReference>
<dbReference type="GO" id="GO:0046872">
    <property type="term" value="F:metal ion binding"/>
    <property type="evidence" value="ECO:0007669"/>
    <property type="project" value="InterPro"/>
</dbReference>
<keyword evidence="4" id="KW-0067">ATP-binding</keyword>
<dbReference type="Gene3D" id="3.40.50.20">
    <property type="match status" value="1"/>
</dbReference>
<organism evidence="10">
    <name type="scientific">marine metagenome</name>
    <dbReference type="NCBI Taxonomy" id="408172"/>
    <lineage>
        <taxon>unclassified sequences</taxon>
        <taxon>metagenomes</taxon>
        <taxon>ecological metagenomes</taxon>
    </lineage>
</organism>
<dbReference type="InterPro" id="IPR005482">
    <property type="entry name" value="Biotin_COase_C"/>
</dbReference>
<dbReference type="InterPro" id="IPR011764">
    <property type="entry name" value="Biotin_carboxylation_dom"/>
</dbReference>
<dbReference type="Gene3D" id="2.40.50.100">
    <property type="match status" value="1"/>
</dbReference>
<dbReference type="PANTHER" id="PTHR48095:SF5">
    <property type="entry name" value="BLL7292 PROTEIN"/>
    <property type="match status" value="1"/>
</dbReference>
<dbReference type="Pfam" id="PF00289">
    <property type="entry name" value="Biotin_carb_N"/>
    <property type="match status" value="1"/>
</dbReference>
<evidence type="ECO:0000256" key="3">
    <source>
        <dbReference type="ARBA" id="ARBA00022741"/>
    </source>
</evidence>
<dbReference type="SUPFAM" id="SSF51230">
    <property type="entry name" value="Single hybrid motif"/>
    <property type="match status" value="1"/>
</dbReference>
<reference evidence="10" key="1">
    <citation type="submission" date="2018-05" db="EMBL/GenBank/DDBJ databases">
        <authorList>
            <person name="Lanie J.A."/>
            <person name="Ng W.-L."/>
            <person name="Kazmierczak K.M."/>
            <person name="Andrzejewski T.M."/>
            <person name="Davidsen T.M."/>
            <person name="Wayne K.J."/>
            <person name="Tettelin H."/>
            <person name="Glass J.I."/>
            <person name="Rusch D."/>
            <person name="Podicherti R."/>
            <person name="Tsui H.-C.T."/>
            <person name="Winkler M.E."/>
        </authorList>
    </citation>
    <scope>NUCLEOTIDE SEQUENCE</scope>
</reference>
<dbReference type="SUPFAM" id="SSF52096">
    <property type="entry name" value="ClpP/crotonase"/>
    <property type="match status" value="2"/>
</dbReference>
<dbReference type="Gene3D" id="3.30.470.20">
    <property type="entry name" value="ATP-grasp fold, B domain"/>
    <property type="match status" value="1"/>
</dbReference>
<evidence type="ECO:0000256" key="4">
    <source>
        <dbReference type="ARBA" id="ARBA00022840"/>
    </source>
</evidence>
<dbReference type="InterPro" id="IPR013815">
    <property type="entry name" value="ATP_grasp_subdomain_1"/>
</dbReference>
<dbReference type="PROSITE" id="PS50975">
    <property type="entry name" value="ATP_GRASP"/>
    <property type="match status" value="1"/>
</dbReference>
<dbReference type="EMBL" id="UINC01000554">
    <property type="protein sequence ID" value="SUZ57310.1"/>
    <property type="molecule type" value="Genomic_DNA"/>
</dbReference>
<keyword evidence="5" id="KW-0092">Biotin</keyword>
<dbReference type="GO" id="GO:0005524">
    <property type="term" value="F:ATP binding"/>
    <property type="evidence" value="ECO:0007669"/>
    <property type="project" value="UniProtKB-KW"/>
</dbReference>
<evidence type="ECO:0000259" key="8">
    <source>
        <dbReference type="PROSITE" id="PS50979"/>
    </source>
</evidence>
<evidence type="ECO:0000259" key="9">
    <source>
        <dbReference type="PROSITE" id="PS50989"/>
    </source>
</evidence>
<dbReference type="InterPro" id="IPR029045">
    <property type="entry name" value="ClpP/crotonase-like_dom_sf"/>
</dbReference>
<proteinExistence type="predicted"/>
<evidence type="ECO:0000313" key="10">
    <source>
        <dbReference type="EMBL" id="SUZ57310.1"/>
    </source>
</evidence>
<dbReference type="Gene3D" id="3.90.226.10">
    <property type="entry name" value="2-enoyl-CoA Hydratase, Chain A, domain 1"/>
    <property type="match status" value="2"/>
</dbReference>
<dbReference type="InterPro" id="IPR000089">
    <property type="entry name" value="Biotin_lipoyl"/>
</dbReference>
<dbReference type="Gene3D" id="3.30.1490.20">
    <property type="entry name" value="ATP-grasp fold, A domain"/>
    <property type="match status" value="1"/>
</dbReference>
<dbReference type="SUPFAM" id="SSF56059">
    <property type="entry name" value="Glutathione synthetase ATP-binding domain-like"/>
    <property type="match status" value="1"/>
</dbReference>
<gene>
    <name evidence="10" type="ORF">METZ01_LOCUS10164</name>
</gene>
<feature type="domain" description="Lipoyl-binding" evidence="6">
    <location>
        <begin position="526"/>
        <end position="597"/>
    </location>
</feature>
<dbReference type="PROSITE" id="PS00867">
    <property type="entry name" value="CPSASE_2"/>
    <property type="match status" value="1"/>
</dbReference>
<dbReference type="InterPro" id="IPR005479">
    <property type="entry name" value="CPAse_ATP-bd"/>
</dbReference>
<dbReference type="Pfam" id="PF02785">
    <property type="entry name" value="Biotin_carb_C"/>
    <property type="match status" value="1"/>
</dbReference>
<dbReference type="InterPro" id="IPR005481">
    <property type="entry name" value="BC-like_N"/>
</dbReference>
<evidence type="ECO:0000256" key="1">
    <source>
        <dbReference type="ARBA" id="ARBA00001953"/>
    </source>
</evidence>
<feature type="domain" description="Biotin carboxylation" evidence="8">
    <location>
        <begin position="2"/>
        <end position="458"/>
    </location>
</feature>
<dbReference type="SMART" id="SM00878">
    <property type="entry name" value="Biotin_carb_C"/>
    <property type="match status" value="1"/>
</dbReference>
<protein>
    <recommendedName>
        <fullName evidence="11">Acetyl-CoA carboxylase</fullName>
    </recommendedName>
</protein>
<dbReference type="InterPro" id="IPR051602">
    <property type="entry name" value="ACC_Biotin_Carboxylase"/>
</dbReference>
<dbReference type="InterPro" id="IPR016185">
    <property type="entry name" value="PreATP-grasp_dom_sf"/>
</dbReference>
<dbReference type="AlphaFoldDB" id="A0A381NRX3"/>
<dbReference type="GO" id="GO:0016874">
    <property type="term" value="F:ligase activity"/>
    <property type="evidence" value="ECO:0007669"/>
    <property type="project" value="UniProtKB-KW"/>
</dbReference>
<name>A0A381NRX3_9ZZZZ</name>
<dbReference type="SUPFAM" id="SSF52440">
    <property type="entry name" value="PreATP-grasp domain"/>
    <property type="match status" value="1"/>
</dbReference>
<feature type="domain" description="ATP-grasp" evidence="7">
    <location>
        <begin position="118"/>
        <end position="321"/>
    </location>
</feature>
<dbReference type="SUPFAM" id="SSF51246">
    <property type="entry name" value="Rudiment single hybrid motif"/>
    <property type="match status" value="1"/>
</dbReference>
<feature type="domain" description="CoA carboxyltransferase C-terminal" evidence="9">
    <location>
        <begin position="881"/>
        <end position="1116"/>
    </location>
</feature>